<protein>
    <submittedName>
        <fullName evidence="8">Sigma-70 family RNA polymerase sigma factor</fullName>
    </submittedName>
</protein>
<gene>
    <name evidence="8" type="ORF">GCM10025770_24840</name>
</gene>
<dbReference type="RefSeq" id="WP_345533299.1">
    <property type="nucleotide sequence ID" value="NZ_BAABLD010000008.1"/>
</dbReference>
<comment type="similarity">
    <text evidence="1">Belongs to the sigma-70 factor family. ECF subfamily.</text>
</comment>
<dbReference type="InterPro" id="IPR007630">
    <property type="entry name" value="RNA_pol_sigma70_r4"/>
</dbReference>
<evidence type="ECO:0000256" key="4">
    <source>
        <dbReference type="ARBA" id="ARBA00023125"/>
    </source>
</evidence>
<evidence type="ECO:0000259" key="7">
    <source>
        <dbReference type="Pfam" id="PF04545"/>
    </source>
</evidence>
<dbReference type="SUPFAM" id="SSF88659">
    <property type="entry name" value="Sigma3 and sigma4 domains of RNA polymerase sigma factors"/>
    <property type="match status" value="1"/>
</dbReference>
<dbReference type="EMBL" id="BAABLD010000008">
    <property type="protein sequence ID" value="GAA5166962.1"/>
    <property type="molecule type" value="Genomic_DNA"/>
</dbReference>
<accession>A0ABP9QT34</accession>
<dbReference type="InterPro" id="IPR039425">
    <property type="entry name" value="RNA_pol_sigma-70-like"/>
</dbReference>
<dbReference type="PANTHER" id="PTHR43133:SF8">
    <property type="entry name" value="RNA POLYMERASE SIGMA FACTOR HI_1459-RELATED"/>
    <property type="match status" value="1"/>
</dbReference>
<organism evidence="8 9">
    <name type="scientific">Viridibacterium curvum</name>
    <dbReference type="NCBI Taxonomy" id="1101404"/>
    <lineage>
        <taxon>Bacteria</taxon>
        <taxon>Pseudomonadati</taxon>
        <taxon>Pseudomonadota</taxon>
        <taxon>Betaproteobacteria</taxon>
        <taxon>Rhodocyclales</taxon>
        <taxon>Rhodocyclaceae</taxon>
        <taxon>Viridibacterium</taxon>
    </lineage>
</organism>
<evidence type="ECO:0000313" key="9">
    <source>
        <dbReference type="Proteomes" id="UP001500547"/>
    </source>
</evidence>
<dbReference type="InterPro" id="IPR007627">
    <property type="entry name" value="RNA_pol_sigma70_r2"/>
</dbReference>
<evidence type="ECO:0000256" key="3">
    <source>
        <dbReference type="ARBA" id="ARBA00023082"/>
    </source>
</evidence>
<keyword evidence="4" id="KW-0238">DNA-binding</keyword>
<dbReference type="Pfam" id="PF04545">
    <property type="entry name" value="Sigma70_r4"/>
    <property type="match status" value="1"/>
</dbReference>
<sequence>MSAELAKLPDEELMLLVANGVIEAPATELFRRHNRALYNFVAWLCQGNAAEAEDITQKAWVKLMTRCADYSPQAAFRTFMFQIARNSWLDLKKSAAEQTREEVEELPDVAVDDLGVDTVLALQQDIGRVRAALLRLPPAQREVVALRYFSEMSLEEIAHTVGERFETVKSRLRYAFARLRNELEAPS</sequence>
<evidence type="ECO:0000259" key="6">
    <source>
        <dbReference type="Pfam" id="PF04542"/>
    </source>
</evidence>
<evidence type="ECO:0000256" key="1">
    <source>
        <dbReference type="ARBA" id="ARBA00010641"/>
    </source>
</evidence>
<keyword evidence="3" id="KW-0731">Sigma factor</keyword>
<name>A0ABP9QT34_9RHOO</name>
<dbReference type="InterPro" id="IPR014284">
    <property type="entry name" value="RNA_pol_sigma-70_dom"/>
</dbReference>
<dbReference type="PANTHER" id="PTHR43133">
    <property type="entry name" value="RNA POLYMERASE ECF-TYPE SIGMA FACTO"/>
    <property type="match status" value="1"/>
</dbReference>
<feature type="domain" description="RNA polymerase sigma-70 region 2" evidence="6">
    <location>
        <begin position="29"/>
        <end position="95"/>
    </location>
</feature>
<evidence type="ECO:0000256" key="5">
    <source>
        <dbReference type="ARBA" id="ARBA00023163"/>
    </source>
</evidence>
<dbReference type="NCBIfam" id="TIGR02937">
    <property type="entry name" value="sigma70-ECF"/>
    <property type="match status" value="1"/>
</dbReference>
<dbReference type="Gene3D" id="1.10.10.10">
    <property type="entry name" value="Winged helix-like DNA-binding domain superfamily/Winged helix DNA-binding domain"/>
    <property type="match status" value="1"/>
</dbReference>
<keyword evidence="5" id="KW-0804">Transcription</keyword>
<reference evidence="9" key="1">
    <citation type="journal article" date="2019" name="Int. J. Syst. Evol. Microbiol.">
        <title>The Global Catalogue of Microorganisms (GCM) 10K type strain sequencing project: providing services to taxonomists for standard genome sequencing and annotation.</title>
        <authorList>
            <consortium name="The Broad Institute Genomics Platform"/>
            <consortium name="The Broad Institute Genome Sequencing Center for Infectious Disease"/>
            <person name="Wu L."/>
            <person name="Ma J."/>
        </authorList>
    </citation>
    <scope>NUCLEOTIDE SEQUENCE [LARGE SCALE GENOMIC DNA]</scope>
    <source>
        <strain evidence="9">JCM 18715</strain>
    </source>
</reference>
<keyword evidence="2" id="KW-0805">Transcription regulation</keyword>
<dbReference type="Proteomes" id="UP001500547">
    <property type="component" value="Unassembled WGS sequence"/>
</dbReference>
<comment type="caution">
    <text evidence="8">The sequence shown here is derived from an EMBL/GenBank/DDBJ whole genome shotgun (WGS) entry which is preliminary data.</text>
</comment>
<dbReference type="Pfam" id="PF04542">
    <property type="entry name" value="Sigma70_r2"/>
    <property type="match status" value="1"/>
</dbReference>
<dbReference type="CDD" id="cd06171">
    <property type="entry name" value="Sigma70_r4"/>
    <property type="match status" value="1"/>
</dbReference>
<keyword evidence="9" id="KW-1185">Reference proteome</keyword>
<dbReference type="InterPro" id="IPR013325">
    <property type="entry name" value="RNA_pol_sigma_r2"/>
</dbReference>
<dbReference type="SUPFAM" id="SSF88946">
    <property type="entry name" value="Sigma2 domain of RNA polymerase sigma factors"/>
    <property type="match status" value="1"/>
</dbReference>
<dbReference type="InterPro" id="IPR013324">
    <property type="entry name" value="RNA_pol_sigma_r3/r4-like"/>
</dbReference>
<dbReference type="InterPro" id="IPR036388">
    <property type="entry name" value="WH-like_DNA-bd_sf"/>
</dbReference>
<evidence type="ECO:0000313" key="8">
    <source>
        <dbReference type="EMBL" id="GAA5166962.1"/>
    </source>
</evidence>
<feature type="domain" description="RNA polymerase sigma-70 region 4" evidence="7">
    <location>
        <begin position="132"/>
        <end position="181"/>
    </location>
</feature>
<dbReference type="Gene3D" id="1.10.1740.10">
    <property type="match status" value="1"/>
</dbReference>
<proteinExistence type="inferred from homology"/>
<evidence type="ECO:0000256" key="2">
    <source>
        <dbReference type="ARBA" id="ARBA00023015"/>
    </source>
</evidence>